<dbReference type="PRINTS" id="PR00116">
    <property type="entry name" value="ARGINASE"/>
</dbReference>
<evidence type="ECO:0000256" key="3">
    <source>
        <dbReference type="ARBA" id="ARBA00022808"/>
    </source>
</evidence>
<comment type="catalytic activity">
    <reaction evidence="5">
        <text>N-formimidoyl-L-glutamate + H2O = formamide + L-glutamate</text>
        <dbReference type="Rhea" id="RHEA:22492"/>
        <dbReference type="ChEBI" id="CHEBI:15377"/>
        <dbReference type="ChEBI" id="CHEBI:16397"/>
        <dbReference type="ChEBI" id="CHEBI:29985"/>
        <dbReference type="ChEBI" id="CHEBI:58928"/>
        <dbReference type="EC" id="3.5.3.8"/>
    </reaction>
</comment>
<dbReference type="NCBIfam" id="TIGR01227">
    <property type="entry name" value="hutG"/>
    <property type="match status" value="1"/>
</dbReference>
<comment type="function">
    <text evidence="5">Catalyzes the conversion of N-formimidoyl-L-glutamate to L-glutamate and formamide.</text>
</comment>
<comment type="pathway">
    <text evidence="5">Amino-acid degradation; L-histidine degradation into L-glutamate; L-glutamate from N-formimidoyl-L-glutamate (hydrolase route): step 1/1.</text>
</comment>
<dbReference type="AlphaFoldDB" id="A0A2K9MFQ3"/>
<dbReference type="GO" id="GO:0050415">
    <property type="term" value="F:formimidoylglutamase activity"/>
    <property type="evidence" value="ECO:0007669"/>
    <property type="project" value="UniProtKB-UniRule"/>
</dbReference>
<dbReference type="GO" id="GO:0030145">
    <property type="term" value="F:manganese ion binding"/>
    <property type="evidence" value="ECO:0007669"/>
    <property type="project" value="UniProtKB-UniRule"/>
</dbReference>
<evidence type="ECO:0000256" key="4">
    <source>
        <dbReference type="ARBA" id="ARBA00023211"/>
    </source>
</evidence>
<evidence type="ECO:0000313" key="11">
    <source>
        <dbReference type="EMBL" id="AUM74443.1"/>
    </source>
</evidence>
<dbReference type="GO" id="GO:0019556">
    <property type="term" value="P:L-histidine catabolic process to glutamate and formamide"/>
    <property type="evidence" value="ECO:0007669"/>
    <property type="project" value="UniProtKB-UniRule"/>
</dbReference>
<dbReference type="InterPro" id="IPR023696">
    <property type="entry name" value="Ureohydrolase_dom_sf"/>
</dbReference>
<keyword evidence="3 5" id="KW-0369">Histidine metabolism</keyword>
<evidence type="ECO:0000256" key="7">
    <source>
        <dbReference type="PIRSR" id="PIRSR036979-1"/>
    </source>
</evidence>
<proteinExistence type="inferred from homology"/>
<keyword evidence="4 5" id="KW-0464">Manganese</keyword>
<dbReference type="HAMAP" id="MF_00737">
    <property type="entry name" value="Formimidoylglutam"/>
    <property type="match status" value="1"/>
</dbReference>
<feature type="binding site" evidence="5 7">
    <location>
        <position position="156"/>
    </location>
    <ligand>
        <name>Mn(2+)</name>
        <dbReference type="ChEBI" id="CHEBI:29035"/>
        <label>1</label>
    </ligand>
</feature>
<keyword evidence="12" id="KW-1185">Reference proteome</keyword>
<dbReference type="RefSeq" id="WP_101499789.1">
    <property type="nucleotide sequence ID" value="NZ_CP025583.1"/>
</dbReference>
<evidence type="ECO:0000256" key="6">
    <source>
        <dbReference type="NCBIfam" id="TIGR01227"/>
    </source>
</evidence>
<evidence type="ECO:0000256" key="2">
    <source>
        <dbReference type="ARBA" id="ARBA00022801"/>
    </source>
</evidence>
<feature type="binding site" evidence="5">
    <location>
        <position position="243"/>
    </location>
    <ligand>
        <name>Mn(2+)</name>
        <dbReference type="ChEBI" id="CHEBI:29035"/>
        <label>2</label>
    </ligand>
</feature>
<feature type="binding site" evidence="5 7">
    <location>
        <position position="127"/>
    </location>
    <ligand>
        <name>Mn(2+)</name>
        <dbReference type="ChEBI" id="CHEBI:29035"/>
        <label>1</label>
    </ligand>
</feature>
<dbReference type="UniPathway" id="UPA00379">
    <property type="reaction ID" value="UER00552"/>
</dbReference>
<dbReference type="CDD" id="cd09988">
    <property type="entry name" value="Formimidoylglutamase"/>
    <property type="match status" value="1"/>
</dbReference>
<dbReference type="EMBL" id="CP025583">
    <property type="protein sequence ID" value="AUM74443.1"/>
    <property type="molecule type" value="Genomic_DNA"/>
</dbReference>
<dbReference type="PANTHER" id="PTHR11358:SF35">
    <property type="entry name" value="FORMIMIDOYLGLUTAMASE"/>
    <property type="match status" value="1"/>
</dbReference>
<feature type="binding site" evidence="5 7">
    <location>
        <position position="152"/>
    </location>
    <ligand>
        <name>Mn(2+)</name>
        <dbReference type="ChEBI" id="CHEBI:29035"/>
        <label>1</label>
    </ligand>
</feature>
<dbReference type="Gene3D" id="3.40.800.10">
    <property type="entry name" value="Ureohydrolase domain"/>
    <property type="match status" value="1"/>
</dbReference>
<dbReference type="SUPFAM" id="SSF52768">
    <property type="entry name" value="Arginase/deacetylase"/>
    <property type="match status" value="1"/>
</dbReference>
<dbReference type="PROSITE" id="PS01053">
    <property type="entry name" value="ARGINASE_1"/>
    <property type="match status" value="1"/>
</dbReference>
<dbReference type="InterPro" id="IPR005923">
    <property type="entry name" value="HutG"/>
</dbReference>
<comment type="similarity">
    <text evidence="5 8 9">Belongs to the arginase family.</text>
</comment>
<dbReference type="InterPro" id="IPR020855">
    <property type="entry name" value="Ureohydrolase_Mn_BS"/>
</dbReference>
<feature type="compositionally biased region" description="Polar residues" evidence="10">
    <location>
        <begin position="1"/>
        <end position="11"/>
    </location>
</feature>
<feature type="binding site" evidence="7">
    <location>
        <position position="243"/>
    </location>
    <ligand>
        <name>Mn(2+)</name>
        <dbReference type="ChEBI" id="CHEBI:29035"/>
        <label>1</label>
    </ligand>
</feature>
<gene>
    <name evidence="5 11" type="primary">hutG</name>
    <name evidence="11" type="ORF">CYR75_09270</name>
</gene>
<dbReference type="PIRSF" id="PIRSF036979">
    <property type="entry name" value="Arginase"/>
    <property type="match status" value="1"/>
</dbReference>
<dbReference type="KEGG" id="paru:CYR75_09270"/>
<dbReference type="EC" id="3.5.3.8" evidence="5 6"/>
<dbReference type="GO" id="GO:0033389">
    <property type="term" value="P:putrescine biosynthetic process from arginine, via agmatine"/>
    <property type="evidence" value="ECO:0007669"/>
    <property type="project" value="TreeGrafter"/>
</dbReference>
<keyword evidence="2 5" id="KW-0378">Hydrolase</keyword>
<feature type="binding site" evidence="5 7">
    <location>
        <position position="241"/>
    </location>
    <ligand>
        <name>Mn(2+)</name>
        <dbReference type="ChEBI" id="CHEBI:29035"/>
        <label>1</label>
    </ligand>
</feature>
<dbReference type="PROSITE" id="PS51409">
    <property type="entry name" value="ARGINASE_2"/>
    <property type="match status" value="1"/>
</dbReference>
<dbReference type="GO" id="GO:0019557">
    <property type="term" value="P:L-histidine catabolic process to glutamate and formate"/>
    <property type="evidence" value="ECO:0007669"/>
    <property type="project" value="UniProtKB-UniPathway"/>
</dbReference>
<feature type="binding site" evidence="5">
    <location>
        <position position="241"/>
    </location>
    <ligand>
        <name>Mn(2+)</name>
        <dbReference type="ChEBI" id="CHEBI:29035"/>
        <label>2</label>
    </ligand>
</feature>
<reference evidence="12" key="1">
    <citation type="submission" date="2017-12" db="EMBL/GenBank/DDBJ databases">
        <title>Genomic analysis of Paracoccus sp. CBA4604.</title>
        <authorList>
            <person name="Roh S.W."/>
            <person name="Kim J.Y."/>
            <person name="Kim J.S."/>
        </authorList>
    </citation>
    <scope>NUCLEOTIDE SEQUENCE [LARGE SCALE GENOMIC DNA]</scope>
    <source>
        <strain evidence="12">CBA4604</strain>
    </source>
</reference>
<feature type="region of interest" description="Disordered" evidence="10">
    <location>
        <begin position="1"/>
        <end position="25"/>
    </location>
</feature>
<dbReference type="Proteomes" id="UP000234882">
    <property type="component" value="Chromosome"/>
</dbReference>
<evidence type="ECO:0000256" key="8">
    <source>
        <dbReference type="PROSITE-ProRule" id="PRU00742"/>
    </source>
</evidence>
<dbReference type="GO" id="GO:0008783">
    <property type="term" value="F:agmatinase activity"/>
    <property type="evidence" value="ECO:0007669"/>
    <property type="project" value="TreeGrafter"/>
</dbReference>
<evidence type="ECO:0000256" key="9">
    <source>
        <dbReference type="RuleBase" id="RU003684"/>
    </source>
</evidence>
<feature type="binding site" evidence="5">
    <location>
        <position position="152"/>
    </location>
    <ligand>
        <name>Mn(2+)</name>
        <dbReference type="ChEBI" id="CHEBI:29035"/>
        <label>2</label>
    </ligand>
</feature>
<dbReference type="OrthoDB" id="9788689at2"/>
<organism evidence="11 12">
    <name type="scientific">Paracoccus jeotgali</name>
    <dbReference type="NCBI Taxonomy" id="2065379"/>
    <lineage>
        <taxon>Bacteria</taxon>
        <taxon>Pseudomonadati</taxon>
        <taxon>Pseudomonadota</taxon>
        <taxon>Alphaproteobacteria</taxon>
        <taxon>Rhodobacterales</taxon>
        <taxon>Paracoccaceae</taxon>
        <taxon>Paracoccus</taxon>
    </lineage>
</organism>
<accession>A0A2K9MFQ3</accession>
<name>A0A2K9MFQ3_9RHOB</name>
<sequence>MNDAPNDTVSHQPAPEWQGRSDPEDGARTLRLHHIANRDGADRALIGFACDAGVIRNQGQPGAAQGPQAIRQAMANLSAPEGLPGFHDHGDVVLAGEDPGPGQQALGLAVAGLLRDHARVLVLGGGHETAVGSWQGLRAALPDARIGIVNIDAHPDIRAIGAAGASSGTPFFQIHQTEPEGFNYAVLGLAAEANTLALTDRAQEWGVTVVADHALQRDAEAAFPAIDAIAARCDTIYLSVDLDVLPASLAPGVSSPAARGVPLHVVEAILDRVLATGKVRLADIVELSPPHDPAGLTARVAALIARRLLAG</sequence>
<feature type="binding site" evidence="5">
    <location>
        <position position="154"/>
    </location>
    <ligand>
        <name>Mn(2+)</name>
        <dbReference type="ChEBI" id="CHEBI:29035"/>
        <label>2</label>
    </ligand>
</feature>
<evidence type="ECO:0000256" key="10">
    <source>
        <dbReference type="SAM" id="MobiDB-lite"/>
    </source>
</evidence>
<dbReference type="Pfam" id="PF00491">
    <property type="entry name" value="Arginase"/>
    <property type="match status" value="1"/>
</dbReference>
<dbReference type="PANTHER" id="PTHR11358">
    <property type="entry name" value="ARGINASE/AGMATINASE"/>
    <property type="match status" value="1"/>
</dbReference>
<evidence type="ECO:0000256" key="1">
    <source>
        <dbReference type="ARBA" id="ARBA00022723"/>
    </source>
</evidence>
<evidence type="ECO:0000256" key="5">
    <source>
        <dbReference type="HAMAP-Rule" id="MF_00737"/>
    </source>
</evidence>
<feature type="binding site" evidence="7">
    <location>
        <position position="154"/>
    </location>
    <ligand>
        <name>Mn(2+)</name>
        <dbReference type="ChEBI" id="CHEBI:29035"/>
        <label>1</label>
    </ligand>
</feature>
<dbReference type="InterPro" id="IPR006035">
    <property type="entry name" value="Ureohydrolase"/>
</dbReference>
<evidence type="ECO:0000313" key="12">
    <source>
        <dbReference type="Proteomes" id="UP000234882"/>
    </source>
</evidence>
<protein>
    <recommendedName>
        <fullName evidence="5 6">Formimidoylglutamase</fullName>
        <ecNumber evidence="5 6">3.5.3.8</ecNumber>
    </recommendedName>
    <alternativeName>
        <fullName evidence="5">Formiminoglutamase</fullName>
    </alternativeName>
    <alternativeName>
        <fullName evidence="5">Formiminoglutamate hydrolase</fullName>
    </alternativeName>
</protein>
<comment type="cofactor">
    <cofactor evidence="5 7">
        <name>Mn(2+)</name>
        <dbReference type="ChEBI" id="CHEBI:29035"/>
    </cofactor>
    <text evidence="5 7">Binds 2 manganese ions per subunit.</text>
</comment>
<keyword evidence="1 5" id="KW-0479">Metal-binding</keyword>